<dbReference type="EMBL" id="QUQO01000001">
    <property type="protein sequence ID" value="RFB04384.1"/>
    <property type="molecule type" value="Genomic_DNA"/>
</dbReference>
<organism evidence="2 3">
    <name type="scientific">Parvularcula marina</name>
    <dbReference type="NCBI Taxonomy" id="2292771"/>
    <lineage>
        <taxon>Bacteria</taxon>
        <taxon>Pseudomonadati</taxon>
        <taxon>Pseudomonadota</taxon>
        <taxon>Alphaproteobacteria</taxon>
        <taxon>Parvularculales</taxon>
        <taxon>Parvularculaceae</taxon>
        <taxon>Parvularcula</taxon>
    </lineage>
</organism>
<gene>
    <name evidence="2" type="ORF">DX908_03245</name>
</gene>
<keyword evidence="1" id="KW-0732">Signal</keyword>
<evidence type="ECO:0000313" key="3">
    <source>
        <dbReference type="Proteomes" id="UP000264589"/>
    </source>
</evidence>
<name>A0A371RFZ1_9PROT</name>
<evidence type="ECO:0000256" key="1">
    <source>
        <dbReference type="SAM" id="SignalP"/>
    </source>
</evidence>
<comment type="caution">
    <text evidence="2">The sequence shown here is derived from an EMBL/GenBank/DDBJ whole genome shotgun (WGS) entry which is preliminary data.</text>
</comment>
<dbReference type="Proteomes" id="UP000264589">
    <property type="component" value="Unassembled WGS sequence"/>
</dbReference>
<proteinExistence type="predicted"/>
<sequence length="510" mass="53957">MRLTALAAAALMTITPAWAQIDRVDIDKSAFSLGTLRPEDGALPRSLWTDTERNSVSDLLVTVPAAYDNPLNLELLRRVLLSPGEGPKDADNALAGQKLLKAAEAGFYSDAAQLANLAPSTHSEPALARVIAYQELMDGKTDVACARGEGLRDGRAAPFWIKLRFVCYVRAGEGAAADLTLNLLKRQDALTAEESARFTAFADGGEFAAPKGDITLFDWVMMHERGITIDRALLDRVGPGYTAAIARMRGLDPNLREVALLRSLSVRTIGADEAIDLLDGMGTTELAGDVLTLSAVPPGSLEYAEALGTALRRGGADAAGFEARARLLAGDLRRATPITNFAPNATEIALAAMITDQPRVAEAWITALASDQSRPTGLDRARRLVDIYAIIDPEAAGRIGSFIGMVEEPKSVPSVTAYNTNPSVPVASLVAAALPAAEAGSEGPAALVYLTGLSTTEDGEGGIRNAVINWARDKADIRWMDHKASFDVELRAVLDEPAPQVAAAPQPTGN</sequence>
<protein>
    <submittedName>
        <fullName evidence="2">Uncharacterized protein</fullName>
    </submittedName>
</protein>
<dbReference type="InParanoid" id="A0A371RFZ1"/>
<feature type="signal peptide" evidence="1">
    <location>
        <begin position="1"/>
        <end position="19"/>
    </location>
</feature>
<keyword evidence="3" id="KW-1185">Reference proteome</keyword>
<reference evidence="2 3" key="1">
    <citation type="submission" date="2018-08" db="EMBL/GenBank/DDBJ databases">
        <title>Parvularcula sp. SM1705, isolated from surface water of the South Sea China.</title>
        <authorList>
            <person name="Sun L."/>
        </authorList>
    </citation>
    <scope>NUCLEOTIDE SEQUENCE [LARGE SCALE GENOMIC DNA]</scope>
    <source>
        <strain evidence="2 3">SM1705</strain>
    </source>
</reference>
<accession>A0A371RFZ1</accession>
<dbReference type="OrthoDB" id="8478731at2"/>
<feature type="chain" id="PRO_5016679096" evidence="1">
    <location>
        <begin position="20"/>
        <end position="510"/>
    </location>
</feature>
<dbReference type="RefSeq" id="WP_116391017.1">
    <property type="nucleotide sequence ID" value="NZ_QUQO01000001.1"/>
</dbReference>
<dbReference type="AlphaFoldDB" id="A0A371RFZ1"/>
<evidence type="ECO:0000313" key="2">
    <source>
        <dbReference type="EMBL" id="RFB04384.1"/>
    </source>
</evidence>